<dbReference type="AlphaFoldDB" id="A0AAQ4DMV5"/>
<dbReference type="Proteomes" id="UP001321473">
    <property type="component" value="Unassembled WGS sequence"/>
</dbReference>
<accession>A0AAQ4DMV5</accession>
<reference evidence="2 3" key="1">
    <citation type="journal article" date="2023" name="Arcadia Sci">
        <title>De novo assembly of a long-read Amblyomma americanum tick genome.</title>
        <authorList>
            <person name="Chou S."/>
            <person name="Poskanzer K.E."/>
            <person name="Rollins M."/>
            <person name="Thuy-Boun P.S."/>
        </authorList>
    </citation>
    <scope>NUCLEOTIDE SEQUENCE [LARGE SCALE GENOMIC DNA]</scope>
    <source>
        <strain evidence="2">F_SG_1</strain>
        <tissue evidence="2">Salivary glands</tissue>
    </source>
</reference>
<comment type="caution">
    <text evidence="2">The sequence shown here is derived from an EMBL/GenBank/DDBJ whole genome shotgun (WGS) entry which is preliminary data.</text>
</comment>
<proteinExistence type="predicted"/>
<evidence type="ECO:0000256" key="1">
    <source>
        <dbReference type="SAM" id="MobiDB-lite"/>
    </source>
</evidence>
<name>A0AAQ4DMV5_AMBAM</name>
<dbReference type="EMBL" id="JARKHS020028978">
    <property type="protein sequence ID" value="KAK8763795.1"/>
    <property type="molecule type" value="Genomic_DNA"/>
</dbReference>
<sequence length="84" mass="9044">MRALGISIKSARLKPGVVPSVFPHNRSTSPPPRAAFAKRKRREVSRLGASCLSPNITTTKALTVTPGRNVTIVMGTYVRSSSRP</sequence>
<feature type="region of interest" description="Disordered" evidence="1">
    <location>
        <begin position="19"/>
        <end position="40"/>
    </location>
</feature>
<protein>
    <submittedName>
        <fullName evidence="2">Uncharacterized protein</fullName>
    </submittedName>
</protein>
<evidence type="ECO:0000313" key="2">
    <source>
        <dbReference type="EMBL" id="KAK8763795.1"/>
    </source>
</evidence>
<keyword evidence="3" id="KW-1185">Reference proteome</keyword>
<organism evidence="2 3">
    <name type="scientific">Amblyomma americanum</name>
    <name type="common">Lone star tick</name>
    <dbReference type="NCBI Taxonomy" id="6943"/>
    <lineage>
        <taxon>Eukaryota</taxon>
        <taxon>Metazoa</taxon>
        <taxon>Ecdysozoa</taxon>
        <taxon>Arthropoda</taxon>
        <taxon>Chelicerata</taxon>
        <taxon>Arachnida</taxon>
        <taxon>Acari</taxon>
        <taxon>Parasitiformes</taxon>
        <taxon>Ixodida</taxon>
        <taxon>Ixodoidea</taxon>
        <taxon>Ixodidae</taxon>
        <taxon>Amblyomminae</taxon>
        <taxon>Amblyomma</taxon>
    </lineage>
</organism>
<gene>
    <name evidence="2" type="ORF">V5799_033596</name>
</gene>
<evidence type="ECO:0000313" key="3">
    <source>
        <dbReference type="Proteomes" id="UP001321473"/>
    </source>
</evidence>